<dbReference type="Proteomes" id="UP000680805">
    <property type="component" value="Chromosome"/>
</dbReference>
<keyword evidence="1" id="KW-0812">Transmembrane</keyword>
<proteinExistence type="predicted"/>
<evidence type="ECO:0000313" key="3">
    <source>
        <dbReference type="Proteomes" id="UP000680805"/>
    </source>
</evidence>
<feature type="transmembrane region" description="Helical" evidence="1">
    <location>
        <begin position="27"/>
        <end position="45"/>
    </location>
</feature>
<feature type="transmembrane region" description="Helical" evidence="1">
    <location>
        <begin position="186"/>
        <end position="205"/>
    </location>
</feature>
<keyword evidence="1" id="KW-0472">Membrane</keyword>
<evidence type="ECO:0000256" key="1">
    <source>
        <dbReference type="SAM" id="Phobius"/>
    </source>
</evidence>
<gene>
    <name evidence="2" type="ORF">KMZ68_08370</name>
</gene>
<organism evidence="2 3">
    <name type="scientific">Bradyrhizobium sediminis</name>
    <dbReference type="NCBI Taxonomy" id="2840469"/>
    <lineage>
        <taxon>Bacteria</taxon>
        <taxon>Pseudomonadati</taxon>
        <taxon>Pseudomonadota</taxon>
        <taxon>Alphaproteobacteria</taxon>
        <taxon>Hyphomicrobiales</taxon>
        <taxon>Nitrobacteraceae</taxon>
        <taxon>Bradyrhizobium</taxon>
    </lineage>
</organism>
<name>A0A975NSK2_9BRAD</name>
<reference evidence="2" key="1">
    <citation type="submission" date="2021-06" db="EMBL/GenBank/DDBJ databases">
        <title>Bradyrhizobium sp. S2-11-2 Genome sequencing.</title>
        <authorList>
            <person name="Jin L."/>
        </authorList>
    </citation>
    <scope>NUCLEOTIDE SEQUENCE</scope>
    <source>
        <strain evidence="2">S2-11-2</strain>
    </source>
</reference>
<evidence type="ECO:0000313" key="2">
    <source>
        <dbReference type="EMBL" id="QWG19824.1"/>
    </source>
</evidence>
<dbReference type="AlphaFoldDB" id="A0A975NSK2"/>
<dbReference type="Pfam" id="PF06532">
    <property type="entry name" value="NrsF"/>
    <property type="match status" value="1"/>
</dbReference>
<sequence>MDTDKLIACLTEKADPVQRLPSPWVRTASWLAIAIPYVAVIVMMMTPRDDLAVKFADPRFLLEQVAALCTAIGAAVAAFQSIVPGYNRRFLLLPLVPLSVWLVSLGQGCVQLWLRGNALQNFASDFICIPAIALVGTLPAAAMVFMLRKGAPLWPHASAALGGLAAAGLGNFGLRLFHNQDASLMVLVWQMGTVFMLTILCGWAGRLFLDWRPVVARVRRNLAAH</sequence>
<dbReference type="EMBL" id="CP076135">
    <property type="protein sequence ID" value="QWG19824.1"/>
    <property type="molecule type" value="Genomic_DNA"/>
</dbReference>
<feature type="transmembrane region" description="Helical" evidence="1">
    <location>
        <begin position="65"/>
        <end position="83"/>
    </location>
</feature>
<dbReference type="RefSeq" id="WP_215615323.1">
    <property type="nucleotide sequence ID" value="NZ_CP076135.1"/>
</dbReference>
<feature type="transmembrane region" description="Helical" evidence="1">
    <location>
        <begin position="95"/>
        <end position="114"/>
    </location>
</feature>
<dbReference type="KEGG" id="bsei:KMZ68_08370"/>
<dbReference type="InterPro" id="IPR009495">
    <property type="entry name" value="NrsF"/>
</dbReference>
<feature type="transmembrane region" description="Helical" evidence="1">
    <location>
        <begin position="153"/>
        <end position="174"/>
    </location>
</feature>
<keyword evidence="1" id="KW-1133">Transmembrane helix</keyword>
<protein>
    <submittedName>
        <fullName evidence="2">DUF1109 domain-containing protein</fullName>
    </submittedName>
</protein>
<accession>A0A975NSK2</accession>
<feature type="transmembrane region" description="Helical" evidence="1">
    <location>
        <begin position="126"/>
        <end position="147"/>
    </location>
</feature>